<name>A0A9W6EUZ9_9FLAO</name>
<organism evidence="1 2">
    <name type="scientific">Neptunitalea chrysea</name>
    <dbReference type="NCBI Taxonomy" id="1647581"/>
    <lineage>
        <taxon>Bacteria</taxon>
        <taxon>Pseudomonadati</taxon>
        <taxon>Bacteroidota</taxon>
        <taxon>Flavobacteriia</taxon>
        <taxon>Flavobacteriales</taxon>
        <taxon>Flavobacteriaceae</taxon>
        <taxon>Neptunitalea</taxon>
    </lineage>
</organism>
<comment type="caution">
    <text evidence="1">The sequence shown here is derived from an EMBL/GenBank/DDBJ whole genome shotgun (WGS) entry which is preliminary data.</text>
</comment>
<evidence type="ECO:0008006" key="3">
    <source>
        <dbReference type="Google" id="ProtNLM"/>
    </source>
</evidence>
<gene>
    <name evidence="1" type="ORF">NBRC110019_31660</name>
</gene>
<dbReference type="EMBL" id="BRVP01000036">
    <property type="protein sequence ID" value="GLB54125.1"/>
    <property type="molecule type" value="Genomic_DNA"/>
</dbReference>
<sequence>MHVTKLSCKSKDWNVAGVSSNQLFKVICEVKERFTFAKGNVVFVQNGYGSADYFYKPKGSYNLFNTCNTWVDNVLKNSSLKQVCGLLLIFRYLVSIKNEL</sequence>
<proteinExistence type="predicted"/>
<dbReference type="Proteomes" id="UP001143545">
    <property type="component" value="Unassembled WGS sequence"/>
</dbReference>
<protein>
    <recommendedName>
        <fullName evidence="3">DUF2459 domain-containing protein</fullName>
    </recommendedName>
</protein>
<reference evidence="1" key="1">
    <citation type="submission" date="2022-07" db="EMBL/GenBank/DDBJ databases">
        <title>Taxonomy of Novel Oxalotrophic and Methylotrophic Bacteria.</title>
        <authorList>
            <person name="Sahin N."/>
            <person name="Tani A."/>
        </authorList>
    </citation>
    <scope>NUCLEOTIDE SEQUENCE</scope>
    <source>
        <strain evidence="1">AM327</strain>
    </source>
</reference>
<evidence type="ECO:0000313" key="1">
    <source>
        <dbReference type="EMBL" id="GLB54125.1"/>
    </source>
</evidence>
<dbReference type="InterPro" id="IPR011727">
    <property type="entry name" value="CHP02117"/>
</dbReference>
<dbReference type="AlphaFoldDB" id="A0A9W6EUZ9"/>
<evidence type="ECO:0000313" key="2">
    <source>
        <dbReference type="Proteomes" id="UP001143545"/>
    </source>
</evidence>
<dbReference type="RefSeq" id="WP_373877010.1">
    <property type="nucleotide sequence ID" value="NZ_BRVP01000036.1"/>
</dbReference>
<keyword evidence="2" id="KW-1185">Reference proteome</keyword>
<dbReference type="Pfam" id="PF09601">
    <property type="entry name" value="DUF2459"/>
    <property type="match status" value="1"/>
</dbReference>
<accession>A0A9W6EUZ9</accession>